<proteinExistence type="predicted"/>
<sequence>MTRHSCQVVWYCAKKVMVLKRHSIQQLQQPLIRLAFWVYPKKRALHCTNRLCRGWAV</sequence>
<protein>
    <submittedName>
        <fullName evidence="1">Uncharacterized protein</fullName>
    </submittedName>
</protein>
<reference evidence="1" key="1">
    <citation type="submission" date="2014-11" db="EMBL/GenBank/DDBJ databases">
        <authorList>
            <person name="Amaro Gonzalez C."/>
        </authorList>
    </citation>
    <scope>NUCLEOTIDE SEQUENCE</scope>
</reference>
<name>A0A0E9UHL5_ANGAN</name>
<evidence type="ECO:0000313" key="1">
    <source>
        <dbReference type="EMBL" id="JAH64488.1"/>
    </source>
</evidence>
<reference evidence="1" key="2">
    <citation type="journal article" date="2015" name="Fish Shellfish Immunol.">
        <title>Early steps in the European eel (Anguilla anguilla)-Vibrio vulnificus interaction in the gills: Role of the RtxA13 toxin.</title>
        <authorList>
            <person name="Callol A."/>
            <person name="Pajuelo D."/>
            <person name="Ebbesson L."/>
            <person name="Teles M."/>
            <person name="MacKenzie S."/>
            <person name="Amaro C."/>
        </authorList>
    </citation>
    <scope>NUCLEOTIDE SEQUENCE</scope>
</reference>
<dbReference type="AlphaFoldDB" id="A0A0E9UHL5"/>
<dbReference type="EMBL" id="GBXM01044089">
    <property type="protein sequence ID" value="JAH64488.1"/>
    <property type="molecule type" value="Transcribed_RNA"/>
</dbReference>
<accession>A0A0E9UHL5</accession>
<organism evidence="1">
    <name type="scientific">Anguilla anguilla</name>
    <name type="common">European freshwater eel</name>
    <name type="synonym">Muraena anguilla</name>
    <dbReference type="NCBI Taxonomy" id="7936"/>
    <lineage>
        <taxon>Eukaryota</taxon>
        <taxon>Metazoa</taxon>
        <taxon>Chordata</taxon>
        <taxon>Craniata</taxon>
        <taxon>Vertebrata</taxon>
        <taxon>Euteleostomi</taxon>
        <taxon>Actinopterygii</taxon>
        <taxon>Neopterygii</taxon>
        <taxon>Teleostei</taxon>
        <taxon>Anguilliformes</taxon>
        <taxon>Anguillidae</taxon>
        <taxon>Anguilla</taxon>
    </lineage>
</organism>